<feature type="domain" description="UPAR/Ly6" evidence="10">
    <location>
        <begin position="202"/>
        <end position="291"/>
    </location>
</feature>
<dbReference type="Gene3D" id="2.10.60.10">
    <property type="entry name" value="CD59"/>
    <property type="match status" value="6"/>
</dbReference>
<dbReference type="PANTHER" id="PTHR20914:SF26">
    <property type="entry name" value="PHOSPHOLIPASE A2 INHIBITOR CNF-LIKE"/>
    <property type="match status" value="1"/>
</dbReference>
<protein>
    <submittedName>
        <fullName evidence="11">Uncharacterized LOC112143158</fullName>
    </submittedName>
</protein>
<feature type="transmembrane region" description="Helical" evidence="8">
    <location>
        <begin position="548"/>
        <end position="568"/>
    </location>
</feature>
<evidence type="ECO:0000256" key="4">
    <source>
        <dbReference type="ARBA" id="ARBA00022525"/>
    </source>
</evidence>
<dbReference type="Ensembl" id="ENSOMET00000025093.1">
    <property type="protein sequence ID" value="ENSOMEP00000016593.1"/>
    <property type="gene ID" value="ENSOMEG00000018242.1"/>
</dbReference>
<sequence length="569" mass="61896">MNITNMSVQLKRKMNFFIVILGIWLLPKAEALKCYQCMNSDPEGCTDQEVECPSENHQCASVFLKGGSPSEKIQMKGCVLPEECNEYSAIYGEEKRLRISKCCNSDLCNTEPVPEPSEPVPNGLQCFGCVGDDCDRTVNCEGIEDHCFTETVSPLIITQTMKGCASKSVCSAGERNSGEKSPGIKRSCCQGNFCNTAPTEALKCYECSTSDPEGCTGQEVECPSENYQCASVFAKGGLSNQKIQKKGCVLPEKCGEYSEDYRVVKSLLISKCCNSDLCNTEPVPEPSEPVPNGLQCFGCFEKDCDKIVNCEGIQDHCYTQTMSVDAVTLTLKGCVSKNVCSTGESNSVEESLGNKSRCCQGNLCNAAPTDALKCYQCSTSNPGGCTDKKEEVQCPDKNHQCASVYKKDKYPTFDLFNYQLKGCVPSELCGNFSTDYGDKKMFKMIQCCNSDLCNGQLISEPESVPNGKTCCLGKKCSRTLKCEGNMDQCFTTTTAVLSLEGIEKGCTTKDHCALKTEFKHKYFGSNVTCCQGNNCNQPKITPTVKSSAITATASTSIFAGLLIFLVLFS</sequence>
<comment type="subcellular location">
    <subcellularLocation>
        <location evidence="1">Cell membrane</location>
    </subcellularLocation>
    <subcellularLocation>
        <location evidence="2">Secreted</location>
    </subcellularLocation>
</comment>
<reference evidence="11" key="1">
    <citation type="submission" date="2025-08" db="UniProtKB">
        <authorList>
            <consortium name="Ensembl"/>
        </authorList>
    </citation>
    <scope>IDENTIFICATION</scope>
</reference>
<dbReference type="PANTHER" id="PTHR20914">
    <property type="entry name" value="LY6/PLAUR DOMAIN-CONTAINING PROTEIN 8"/>
    <property type="match status" value="1"/>
</dbReference>
<keyword evidence="6 8" id="KW-0472">Membrane</keyword>
<evidence type="ECO:0000313" key="11">
    <source>
        <dbReference type="Ensembl" id="ENSOMEP00000016593.1"/>
    </source>
</evidence>
<dbReference type="Pfam" id="PF00087">
    <property type="entry name" value="Toxin_TOLIP"/>
    <property type="match status" value="1"/>
</dbReference>
<evidence type="ECO:0000256" key="3">
    <source>
        <dbReference type="ARBA" id="ARBA00022475"/>
    </source>
</evidence>
<dbReference type="InterPro" id="IPR035076">
    <property type="entry name" value="Toxin/TOLIP"/>
</dbReference>
<keyword evidence="8" id="KW-1133">Transmembrane helix</keyword>
<evidence type="ECO:0000256" key="2">
    <source>
        <dbReference type="ARBA" id="ARBA00004613"/>
    </source>
</evidence>
<feature type="domain" description="UPAR/Ly6" evidence="10">
    <location>
        <begin position="372"/>
        <end position="467"/>
    </location>
</feature>
<feature type="domain" description="UPAR/Ly6" evidence="10">
    <location>
        <begin position="124"/>
        <end position="201"/>
    </location>
</feature>
<keyword evidence="4" id="KW-0964">Secreted</keyword>
<keyword evidence="7" id="KW-0325">Glycoprotein</keyword>
<dbReference type="InterPro" id="IPR045860">
    <property type="entry name" value="Snake_toxin-like_sf"/>
</dbReference>
<dbReference type="PaxDb" id="30732-ENSOMEP00000016593"/>
<evidence type="ECO:0000256" key="5">
    <source>
        <dbReference type="ARBA" id="ARBA00022729"/>
    </source>
</evidence>
<dbReference type="Pfam" id="PF00021">
    <property type="entry name" value="UPAR_LY6"/>
    <property type="match status" value="5"/>
</dbReference>
<organism evidence="11 12">
    <name type="scientific">Oryzias melastigma</name>
    <name type="common">Marine medaka</name>
    <dbReference type="NCBI Taxonomy" id="30732"/>
    <lineage>
        <taxon>Eukaryota</taxon>
        <taxon>Metazoa</taxon>
        <taxon>Chordata</taxon>
        <taxon>Craniata</taxon>
        <taxon>Vertebrata</taxon>
        <taxon>Euteleostomi</taxon>
        <taxon>Actinopterygii</taxon>
        <taxon>Neopterygii</taxon>
        <taxon>Teleostei</taxon>
        <taxon>Neoteleostei</taxon>
        <taxon>Acanthomorphata</taxon>
        <taxon>Ovalentaria</taxon>
        <taxon>Atherinomorphae</taxon>
        <taxon>Beloniformes</taxon>
        <taxon>Adrianichthyidae</taxon>
        <taxon>Oryziinae</taxon>
        <taxon>Oryzias</taxon>
    </lineage>
</organism>
<accession>A0A3B3CHM9</accession>
<evidence type="ECO:0000256" key="6">
    <source>
        <dbReference type="ARBA" id="ARBA00023136"/>
    </source>
</evidence>
<dbReference type="SMART" id="SM00134">
    <property type="entry name" value="LU"/>
    <property type="match status" value="6"/>
</dbReference>
<dbReference type="SUPFAM" id="SSF57302">
    <property type="entry name" value="Snake toxin-like"/>
    <property type="match status" value="6"/>
</dbReference>
<dbReference type="GO" id="GO:0005576">
    <property type="term" value="C:extracellular region"/>
    <property type="evidence" value="ECO:0007669"/>
    <property type="project" value="UniProtKB-SubCell"/>
</dbReference>
<dbReference type="InterPro" id="IPR016054">
    <property type="entry name" value="LY6_UPA_recep-like"/>
</dbReference>
<keyword evidence="3" id="KW-1003">Cell membrane</keyword>
<dbReference type="InterPro" id="IPR050918">
    <property type="entry name" value="CNF-like_PLA2_Inhibitor"/>
</dbReference>
<name>A0A3B3CHM9_ORYME</name>
<dbReference type="GeneTree" id="ENSGT00940000163304"/>
<evidence type="ECO:0000313" key="12">
    <source>
        <dbReference type="Proteomes" id="UP000261560"/>
    </source>
</evidence>
<keyword evidence="8" id="KW-0812">Transmembrane</keyword>
<dbReference type="GO" id="GO:0005886">
    <property type="term" value="C:plasma membrane"/>
    <property type="evidence" value="ECO:0007669"/>
    <property type="project" value="UniProtKB-SubCell"/>
</dbReference>
<feature type="signal peptide" evidence="9">
    <location>
        <begin position="1"/>
        <end position="31"/>
    </location>
</feature>
<feature type="domain" description="UPAR/Ly6" evidence="10">
    <location>
        <begin position="471"/>
        <end position="545"/>
    </location>
</feature>
<dbReference type="Proteomes" id="UP000261560">
    <property type="component" value="Unplaced"/>
</dbReference>
<evidence type="ECO:0000256" key="8">
    <source>
        <dbReference type="SAM" id="Phobius"/>
    </source>
</evidence>
<reference evidence="11" key="2">
    <citation type="submission" date="2025-09" db="UniProtKB">
        <authorList>
            <consortium name="Ensembl"/>
        </authorList>
    </citation>
    <scope>IDENTIFICATION</scope>
</reference>
<evidence type="ECO:0000256" key="1">
    <source>
        <dbReference type="ARBA" id="ARBA00004236"/>
    </source>
</evidence>
<feature type="domain" description="UPAR/Ly6" evidence="10">
    <location>
        <begin position="294"/>
        <end position="371"/>
    </location>
</feature>
<evidence type="ECO:0000256" key="7">
    <source>
        <dbReference type="ARBA" id="ARBA00023180"/>
    </source>
</evidence>
<dbReference type="STRING" id="30732.ENSOMEP00000016593"/>
<feature type="domain" description="UPAR/Ly6" evidence="10">
    <location>
        <begin position="32"/>
        <end position="121"/>
    </location>
</feature>
<keyword evidence="12" id="KW-1185">Reference proteome</keyword>
<evidence type="ECO:0000256" key="9">
    <source>
        <dbReference type="SAM" id="SignalP"/>
    </source>
</evidence>
<dbReference type="OMA" id="DKCTHES"/>
<proteinExistence type="predicted"/>
<feature type="chain" id="PRO_5017293081" evidence="9">
    <location>
        <begin position="32"/>
        <end position="569"/>
    </location>
</feature>
<keyword evidence="5 9" id="KW-0732">Signal</keyword>
<dbReference type="AlphaFoldDB" id="A0A3B3CHM9"/>
<evidence type="ECO:0000259" key="10">
    <source>
        <dbReference type="SMART" id="SM00134"/>
    </source>
</evidence>
<dbReference type="CDD" id="cd00117">
    <property type="entry name" value="TFP"/>
    <property type="match status" value="1"/>
</dbReference>